<gene>
    <name evidence="3" type="ORF">ILUMI_15166</name>
</gene>
<evidence type="ECO:0000313" key="4">
    <source>
        <dbReference type="Proteomes" id="UP000801492"/>
    </source>
</evidence>
<dbReference type="Gene3D" id="3.90.320.10">
    <property type="match status" value="1"/>
</dbReference>
<organism evidence="3 4">
    <name type="scientific">Ignelater luminosus</name>
    <name type="common">Cucubano</name>
    <name type="synonym">Pyrophorus luminosus</name>
    <dbReference type="NCBI Taxonomy" id="2038154"/>
    <lineage>
        <taxon>Eukaryota</taxon>
        <taxon>Metazoa</taxon>
        <taxon>Ecdysozoa</taxon>
        <taxon>Arthropoda</taxon>
        <taxon>Hexapoda</taxon>
        <taxon>Insecta</taxon>
        <taxon>Pterygota</taxon>
        <taxon>Neoptera</taxon>
        <taxon>Endopterygota</taxon>
        <taxon>Coleoptera</taxon>
        <taxon>Polyphaga</taxon>
        <taxon>Elateriformia</taxon>
        <taxon>Elateroidea</taxon>
        <taxon>Elateridae</taxon>
        <taxon>Agrypninae</taxon>
        <taxon>Pyrophorini</taxon>
        <taxon>Ignelater</taxon>
    </lineage>
</organism>
<dbReference type="PANTHER" id="PTHR46609">
    <property type="entry name" value="EXONUCLEASE, PHAGE-TYPE/RECB, C-TERMINAL DOMAIN-CONTAINING PROTEIN"/>
    <property type="match status" value="1"/>
</dbReference>
<reference evidence="3" key="1">
    <citation type="submission" date="2019-08" db="EMBL/GenBank/DDBJ databases">
        <title>The genome of the North American firefly Photinus pyralis.</title>
        <authorList>
            <consortium name="Photinus pyralis genome working group"/>
            <person name="Fallon T.R."/>
            <person name="Sander Lower S.E."/>
            <person name="Weng J.-K."/>
        </authorList>
    </citation>
    <scope>NUCLEOTIDE SEQUENCE</scope>
    <source>
        <strain evidence="3">TRF0915ILg1</strain>
        <tissue evidence="3">Whole body</tissue>
    </source>
</reference>
<feature type="domain" description="Mutator-like transposase" evidence="2">
    <location>
        <begin position="206"/>
        <end position="292"/>
    </location>
</feature>
<feature type="domain" description="Mutator-like transposase" evidence="2">
    <location>
        <begin position="99"/>
        <end position="204"/>
    </location>
</feature>
<evidence type="ECO:0000259" key="1">
    <source>
        <dbReference type="Pfam" id="PF09588"/>
    </source>
</evidence>
<dbReference type="InterPro" id="IPR011335">
    <property type="entry name" value="Restrct_endonuc-II-like"/>
</dbReference>
<comment type="caution">
    <text evidence="3">The sequence shown here is derived from an EMBL/GenBank/DDBJ whole genome shotgun (WGS) entry which is preliminary data.</text>
</comment>
<dbReference type="GO" id="GO:0006281">
    <property type="term" value="P:DNA repair"/>
    <property type="evidence" value="ECO:0007669"/>
    <property type="project" value="UniProtKB-ARBA"/>
</dbReference>
<dbReference type="InterPro" id="IPR049012">
    <property type="entry name" value="Mutator_transp_dom"/>
</dbReference>
<dbReference type="EMBL" id="VTPC01041402">
    <property type="protein sequence ID" value="KAF2891007.1"/>
    <property type="molecule type" value="Genomic_DNA"/>
</dbReference>
<dbReference type="SUPFAM" id="SSF52980">
    <property type="entry name" value="Restriction endonuclease-like"/>
    <property type="match status" value="1"/>
</dbReference>
<dbReference type="AlphaFoldDB" id="A0A8K0CV74"/>
<protein>
    <recommendedName>
        <fullName evidence="5">YqaJ viral recombinase domain-containing protein</fullName>
    </recommendedName>
</protein>
<dbReference type="InterPro" id="IPR011604">
    <property type="entry name" value="PDDEXK-like_dom_sf"/>
</dbReference>
<dbReference type="CDD" id="cd22343">
    <property type="entry name" value="PDDEXK_lambda_exonuclease-like"/>
    <property type="match status" value="1"/>
</dbReference>
<dbReference type="InterPro" id="IPR051703">
    <property type="entry name" value="NF-kappa-B_Signaling_Reg"/>
</dbReference>
<keyword evidence="4" id="KW-1185">Reference proteome</keyword>
<name>A0A8K0CV74_IGNLU</name>
<proteinExistence type="predicted"/>
<dbReference type="Pfam" id="PF09588">
    <property type="entry name" value="YqaJ"/>
    <property type="match status" value="1"/>
</dbReference>
<evidence type="ECO:0008006" key="5">
    <source>
        <dbReference type="Google" id="ProtNLM"/>
    </source>
</evidence>
<accession>A0A8K0CV74</accession>
<evidence type="ECO:0000259" key="2">
    <source>
        <dbReference type="Pfam" id="PF20700"/>
    </source>
</evidence>
<dbReference type="InterPro" id="IPR019080">
    <property type="entry name" value="YqaJ_viral_recombinase"/>
</dbReference>
<dbReference type="PANTHER" id="PTHR46609:SF8">
    <property type="entry name" value="YQAJ VIRAL RECOMBINASE DOMAIN-CONTAINING PROTEIN"/>
    <property type="match status" value="1"/>
</dbReference>
<sequence length="697" mass="80095">MGKDLIRGVHKRNKISKARQRTVRKKNEFTNICRSIVEEIVENVINASTHKTCHDNDTQQTNFDDEYDFPSFMNSEEYMSVSQHNLTYEKEEDQCKIGGYRFVEIDYFLKKTLSLQSLHNLKCTGGKLAYSSEKRSGLVSVYTLKCNMCDCEEHLATEKPQTSEEKSNNHSTINTAAAWGTLSTGGSYTHLTELLSVMNVPPLGGTVQKIECVNHCIKNYSKHLYRIKKDTKSVALETRKLLTNQRIKDLTRNAQKAIYANAHGDISQLKHDLQNSVPCSFGNHSKCQTYLCNHVGDTASDNMSQLLIDNETNNRAELFMSLLARFNMGKRLNLIQRDGFQMRSYLSALRYNVGQSWHHKSWKQYFKKCPSKILKTYMTQQEEKHRKRTNTIRVKHSAVKRLKFDTTNKENNRDYGPNISEVFMTTDEIKDETNKLLERLKVNYEKQQEIARDTIGQFENPKYVSERAFRLTASHFGAVIRRRPTTSCNALVKTILRTTSSTCTAAIEYGKKNECVAVLKFQEKTGKTVERAGLYIDVDHGFLGASPDGVINKNEIIEVKCMYKVAQVGLSVQQAVERKCITCLEKDLQNKIRLRRNHDYFFQIQGQLAITGAEICYFTVYTGDKNDIFIEEIKADKDIWNTIMLPKLIDFYVNCIAPNIIENRPGRGLQCKDPPSIIEAQNALRTKKEQTKQKRQE</sequence>
<dbReference type="Pfam" id="PF20700">
    <property type="entry name" value="Mutator"/>
    <property type="match status" value="2"/>
</dbReference>
<feature type="domain" description="YqaJ viral recombinase" evidence="1">
    <location>
        <begin position="463"/>
        <end position="614"/>
    </location>
</feature>
<dbReference type="OrthoDB" id="6155932at2759"/>
<evidence type="ECO:0000313" key="3">
    <source>
        <dbReference type="EMBL" id="KAF2891007.1"/>
    </source>
</evidence>
<dbReference type="Proteomes" id="UP000801492">
    <property type="component" value="Unassembled WGS sequence"/>
</dbReference>